<comment type="caution">
    <text evidence="6">The sequence shown here is derived from an EMBL/GenBank/DDBJ whole genome shotgun (WGS) entry which is preliminary data.</text>
</comment>
<dbReference type="GO" id="GO:0005975">
    <property type="term" value="P:carbohydrate metabolic process"/>
    <property type="evidence" value="ECO:0007669"/>
    <property type="project" value="InterPro"/>
</dbReference>
<organism evidence="6 7">
    <name type="scientific">Candidatus Carbonibacillus altaicus</name>
    <dbReference type="NCBI Taxonomy" id="2163959"/>
    <lineage>
        <taxon>Bacteria</taxon>
        <taxon>Bacillati</taxon>
        <taxon>Bacillota</taxon>
        <taxon>Bacilli</taxon>
        <taxon>Bacillales</taxon>
        <taxon>Candidatus Carbonibacillus</taxon>
    </lineage>
</organism>
<dbReference type="AlphaFoldDB" id="A0A2R6XY30"/>
<proteinExistence type="inferred from homology"/>
<evidence type="ECO:0000256" key="1">
    <source>
        <dbReference type="ARBA" id="ARBA00007806"/>
    </source>
</evidence>
<dbReference type="Pfam" id="PF01055">
    <property type="entry name" value="Glyco_hydro_31_2nd"/>
    <property type="match status" value="1"/>
</dbReference>
<dbReference type="Gene3D" id="3.20.20.80">
    <property type="entry name" value="Glycosidases"/>
    <property type="match status" value="1"/>
</dbReference>
<dbReference type="SUPFAM" id="SSF51445">
    <property type="entry name" value="(Trans)glycosidases"/>
    <property type="match status" value="1"/>
</dbReference>
<dbReference type="PANTHER" id="PTHR22762">
    <property type="entry name" value="ALPHA-GLUCOSIDASE"/>
    <property type="match status" value="1"/>
</dbReference>
<feature type="domain" description="DUF5110" evidence="4">
    <location>
        <begin position="741"/>
        <end position="785"/>
    </location>
</feature>
<dbReference type="PANTHER" id="PTHR22762:SF120">
    <property type="entry name" value="HETEROGLYCAN GLUCOSIDASE 1"/>
    <property type="match status" value="1"/>
</dbReference>
<dbReference type="InterPro" id="IPR033403">
    <property type="entry name" value="DUF5110"/>
</dbReference>
<evidence type="ECO:0000259" key="4">
    <source>
        <dbReference type="Pfam" id="PF17137"/>
    </source>
</evidence>
<dbReference type="Pfam" id="PF17137">
    <property type="entry name" value="DUF5110"/>
    <property type="match status" value="1"/>
</dbReference>
<dbReference type="Gene3D" id="2.60.40.1180">
    <property type="entry name" value="Golgi alpha-mannosidase II"/>
    <property type="match status" value="1"/>
</dbReference>
<dbReference type="InterPro" id="IPR048395">
    <property type="entry name" value="Glyco_hydro_31_C"/>
</dbReference>
<dbReference type="InterPro" id="IPR017853">
    <property type="entry name" value="GH"/>
</dbReference>
<dbReference type="Pfam" id="PF21365">
    <property type="entry name" value="Glyco_hydro_31_3rd"/>
    <property type="match status" value="1"/>
</dbReference>
<keyword evidence="2" id="KW-0378">Hydrolase</keyword>
<evidence type="ECO:0000259" key="3">
    <source>
        <dbReference type="Pfam" id="PF01055"/>
    </source>
</evidence>
<dbReference type="InterPro" id="IPR000322">
    <property type="entry name" value="Glyco_hydro_31_TIM"/>
</dbReference>
<dbReference type="Proteomes" id="UP000244338">
    <property type="component" value="Unassembled WGS sequence"/>
</dbReference>
<reference evidence="7" key="1">
    <citation type="journal article" date="2018" name="Sci. Rep.">
        <title>Lignite coal burning seam in the remote Altai Mountains harbors a hydrogen-driven thermophilic microbial community.</title>
        <authorList>
            <person name="Kadnikov V.V."/>
            <person name="Mardanov A.V."/>
            <person name="Ivasenko D.A."/>
            <person name="Antsiferov D.V."/>
            <person name="Beletsky A.V."/>
            <person name="Karnachuk O.V."/>
            <person name="Ravin N.V."/>
        </authorList>
    </citation>
    <scope>NUCLEOTIDE SEQUENCE [LARGE SCALE GENOMIC DNA]</scope>
</reference>
<keyword evidence="2" id="KW-0326">Glycosidase</keyword>
<dbReference type="SUPFAM" id="SSF74650">
    <property type="entry name" value="Galactose mutarotase-like"/>
    <property type="match status" value="1"/>
</dbReference>
<name>A0A2R6XY30_9BACL</name>
<evidence type="ECO:0000313" key="7">
    <source>
        <dbReference type="Proteomes" id="UP000244338"/>
    </source>
</evidence>
<dbReference type="SUPFAM" id="SSF51011">
    <property type="entry name" value="Glycosyl hydrolase domain"/>
    <property type="match status" value="1"/>
</dbReference>
<dbReference type="Gene3D" id="2.60.40.1760">
    <property type="entry name" value="glycosyl hydrolase (family 31)"/>
    <property type="match status" value="1"/>
</dbReference>
<dbReference type="InterPro" id="IPR011013">
    <property type="entry name" value="Gal_mutarotase_sf_dom"/>
</dbReference>
<evidence type="ECO:0000313" key="6">
    <source>
        <dbReference type="EMBL" id="PTQ55320.1"/>
    </source>
</evidence>
<dbReference type="CDD" id="cd14752">
    <property type="entry name" value="GH31_N"/>
    <property type="match status" value="1"/>
</dbReference>
<evidence type="ECO:0000259" key="5">
    <source>
        <dbReference type="Pfam" id="PF21365"/>
    </source>
</evidence>
<dbReference type="InterPro" id="IPR013780">
    <property type="entry name" value="Glyco_hydro_b"/>
</dbReference>
<dbReference type="GO" id="GO:0004553">
    <property type="term" value="F:hydrolase activity, hydrolyzing O-glycosyl compounds"/>
    <property type="evidence" value="ECO:0007669"/>
    <property type="project" value="InterPro"/>
</dbReference>
<sequence length="922" mass="104553">MIAPDRLKIEVSVPYPGIFRLIFLRLTPWSEAPRPATHTILERKAAHDREQETGLHAFDFALTQGTDIKRATNDASFHTETEDEDGAFSTGAPRIVKLIESIWYDDERVVIKSARSRLEIGRTPFSLALFDETERKVLETAPEHAFYMERTASGMSFAAPIGTAFYGLGHGDIEEMDPTLDWRGKKVPVWHDHLPGPSRVILPLVYTSHGAAVLIDNPHPAHLDLAATRDDRWSYETLDGTIDLYVWGAPTIKALLPKYYTLFGRQPLPPLWSLGYMQSKFGYRNETELLRIAHKLREKEIPSDVLILDLYWFRQMGDLTFDRRAFPEPKRMIEQLRSLGFHLIVIEEPYVTVKSRNFPFADKMGLLGKKGDGRTYTFPFWPGEAGLVDFTSPLAQRWWADLHLPLMDLGIAGWWTDLVEPEVHPTDMIHHAGPAPHVHNTLSLGMHEAIYTAHMDIRPEMRLFIMSRSAWFGSGRYGVGVWSGDVHTSWDHLKKQPALMLSMSLAGFPLWNSDIGGFIGDEPSPELYLRWLQFGIFTPQVRPHGAGSPREPWAFGEEVEALARATIRLRYRLLPYIYTMAYQLFAEGLPYVRPLTLETDDPAFLREGNMYMFGDHLLVAPVTEEGQKTLRLRLPSGVWFDLFARTCYGSSHGSDGNDIKGWVHENMRCKDGRNDYVLASSDEQPANEANLWIERPVEHSVERPVERYEIPLFVKAGALIPTVRPADHTGRLNGTEVHLIAVPGNGRGYLYEDDGESLAYQHGDYRLIRFEQSVSGETVTLTIETVHPTRSVSRDRRAAPDDDVFQTLNHLSNTGRPASDAFSSGLSGMEKSTFVEEHVASSQNEMPKMSKHWILHWFGARPQKVLVNGQVLGDEHILSNETVQGQTLSDQVQRIESLFDGFYTIDLGKLALDEVHTIVLRR</sequence>
<accession>A0A2R6XY30</accession>
<feature type="domain" description="Glycosyl hydrolase family 31 C-terminal" evidence="5">
    <location>
        <begin position="588"/>
        <end position="720"/>
    </location>
</feature>
<protein>
    <submittedName>
        <fullName evidence="6">Alpha-glucosidase</fullName>
    </submittedName>
</protein>
<feature type="domain" description="Glycoside hydrolase family 31 TIM barrel" evidence="3">
    <location>
        <begin position="267"/>
        <end position="580"/>
    </location>
</feature>
<comment type="similarity">
    <text evidence="1 2">Belongs to the glycosyl hydrolase 31 family.</text>
</comment>
<dbReference type="EMBL" id="PEBX01000140">
    <property type="protein sequence ID" value="PTQ55320.1"/>
    <property type="molecule type" value="Genomic_DNA"/>
</dbReference>
<evidence type="ECO:0000256" key="2">
    <source>
        <dbReference type="RuleBase" id="RU361185"/>
    </source>
</evidence>
<gene>
    <name evidence="6" type="ORF">BSOLF_2446</name>
</gene>
<dbReference type="GO" id="GO:0030246">
    <property type="term" value="F:carbohydrate binding"/>
    <property type="evidence" value="ECO:0007669"/>
    <property type="project" value="InterPro"/>
</dbReference>